<sequence>MSSNSEDSYDSDHDVGYPRGRYEGAVIQSSPYSVGAHVLVNRSGNNEQLQATIRECGRDNRYLVEYDNQPEPKFEWVQEGDILGEIPVD</sequence>
<evidence type="ECO:0000256" key="1">
    <source>
        <dbReference type="SAM" id="MobiDB-lite"/>
    </source>
</evidence>
<proteinExistence type="predicted"/>
<evidence type="ECO:0000313" key="3">
    <source>
        <dbReference type="Proteomes" id="UP000044841"/>
    </source>
</evidence>
<gene>
    <name evidence="2" type="ORF">RSOLAG22IIIB_05302</name>
</gene>
<dbReference type="Proteomes" id="UP000044841">
    <property type="component" value="Unassembled WGS sequence"/>
</dbReference>
<accession>A0A0K6G4I2</accession>
<keyword evidence="3" id="KW-1185">Reference proteome</keyword>
<feature type="region of interest" description="Disordered" evidence="1">
    <location>
        <begin position="1"/>
        <end position="20"/>
    </location>
</feature>
<evidence type="ECO:0008006" key="4">
    <source>
        <dbReference type="Google" id="ProtNLM"/>
    </source>
</evidence>
<organism evidence="2 3">
    <name type="scientific">Rhizoctonia solani</name>
    <dbReference type="NCBI Taxonomy" id="456999"/>
    <lineage>
        <taxon>Eukaryota</taxon>
        <taxon>Fungi</taxon>
        <taxon>Dikarya</taxon>
        <taxon>Basidiomycota</taxon>
        <taxon>Agaricomycotina</taxon>
        <taxon>Agaricomycetes</taxon>
        <taxon>Cantharellales</taxon>
        <taxon>Ceratobasidiaceae</taxon>
        <taxon>Rhizoctonia</taxon>
    </lineage>
</organism>
<dbReference type="AlphaFoldDB" id="A0A0K6G4I2"/>
<reference evidence="2 3" key="1">
    <citation type="submission" date="2015-07" db="EMBL/GenBank/DDBJ databases">
        <authorList>
            <person name="Noorani M."/>
        </authorList>
    </citation>
    <scope>NUCLEOTIDE SEQUENCE [LARGE SCALE GENOMIC DNA]</scope>
    <source>
        <strain evidence="2">BBA 69670</strain>
    </source>
</reference>
<feature type="compositionally biased region" description="Basic and acidic residues" evidence="1">
    <location>
        <begin position="10"/>
        <end position="20"/>
    </location>
</feature>
<name>A0A0K6G4I2_9AGAM</name>
<evidence type="ECO:0000313" key="2">
    <source>
        <dbReference type="EMBL" id="CUA73406.1"/>
    </source>
</evidence>
<dbReference type="EMBL" id="CYGV01001378">
    <property type="protein sequence ID" value="CUA73406.1"/>
    <property type="molecule type" value="Genomic_DNA"/>
</dbReference>
<protein>
    <recommendedName>
        <fullName evidence="4">Hypervirulence associated protein TUDOR domain-containing protein</fullName>
    </recommendedName>
</protein>